<name>A0A7Y3W5E2_9PROT</name>
<keyword evidence="1" id="KW-1133">Transmembrane helix</keyword>
<proteinExistence type="predicted"/>
<keyword evidence="3" id="KW-1185">Reference proteome</keyword>
<keyword evidence="1" id="KW-0812">Transmembrane</keyword>
<comment type="caution">
    <text evidence="2">The sequence shown here is derived from an EMBL/GenBank/DDBJ whole genome shotgun (WGS) entry which is preliminary data.</text>
</comment>
<sequence length="256" mass="28425">MILRRVMEHVRTQNWVAVGIDFFIVVVGVFMGLQLGNWNDERRDRDEEQEFLIALHREILAGRDVYEEKLAARTASHEAMQIAIDAIYSEGDGRELTDQECLAIAGTSILVLGESSLPSIDRLQANNRLSIISDDLLATRIATLQQSLVTADDRNFTRQSAVNLSSKYPEAITTTPYVEDAPAQVDGTELRLRFQCDVAAMQASPAFRNDLAWNIDLYDSFMRDVVQPYSRSIDGVHEALDAALGVEPGEHAGADG</sequence>
<dbReference type="RefSeq" id="WP_173199066.1">
    <property type="nucleotide sequence ID" value="NZ_JABFCX010000003.1"/>
</dbReference>
<dbReference type="Proteomes" id="UP000536835">
    <property type="component" value="Unassembled WGS sequence"/>
</dbReference>
<protein>
    <submittedName>
        <fullName evidence="2">Uncharacterized protein</fullName>
    </submittedName>
</protein>
<gene>
    <name evidence="2" type="ORF">HK107_09350</name>
</gene>
<evidence type="ECO:0000313" key="3">
    <source>
        <dbReference type="Proteomes" id="UP000536835"/>
    </source>
</evidence>
<dbReference type="AlphaFoldDB" id="A0A7Y3W5E2"/>
<reference evidence="2 3" key="1">
    <citation type="submission" date="2020-05" db="EMBL/GenBank/DDBJ databases">
        <title>Parvularcula mediterraneae sp. nov., isolated from polypropylene straw from shallow seawater of the seashore of Laganas in Zakynthos island, Greece.</title>
        <authorList>
            <person name="Szabo I."/>
            <person name="Al-Omari J."/>
            <person name="Rado J."/>
            <person name="Szerdahelyi G.S."/>
        </authorList>
    </citation>
    <scope>NUCLEOTIDE SEQUENCE [LARGE SCALE GENOMIC DNA]</scope>
    <source>
        <strain evidence="2 3">ZS-1/3</strain>
    </source>
</reference>
<evidence type="ECO:0000256" key="1">
    <source>
        <dbReference type="SAM" id="Phobius"/>
    </source>
</evidence>
<accession>A0A7Y3W5E2</accession>
<evidence type="ECO:0000313" key="2">
    <source>
        <dbReference type="EMBL" id="NNU16524.1"/>
    </source>
</evidence>
<feature type="transmembrane region" description="Helical" evidence="1">
    <location>
        <begin position="15"/>
        <end position="35"/>
    </location>
</feature>
<organism evidence="2 3">
    <name type="scientific">Parvularcula mediterranea</name>
    <dbReference type="NCBI Taxonomy" id="2732508"/>
    <lineage>
        <taxon>Bacteria</taxon>
        <taxon>Pseudomonadati</taxon>
        <taxon>Pseudomonadota</taxon>
        <taxon>Alphaproteobacteria</taxon>
        <taxon>Parvularculales</taxon>
        <taxon>Parvularculaceae</taxon>
        <taxon>Parvularcula</taxon>
    </lineage>
</organism>
<dbReference type="EMBL" id="JABFCX010000003">
    <property type="protein sequence ID" value="NNU16524.1"/>
    <property type="molecule type" value="Genomic_DNA"/>
</dbReference>
<keyword evidence="1" id="KW-0472">Membrane</keyword>